<dbReference type="EMBL" id="LCAP01000004">
    <property type="protein sequence ID" value="KKR91590.1"/>
    <property type="molecule type" value="Genomic_DNA"/>
</dbReference>
<protein>
    <submittedName>
        <fullName evidence="3">Uncharacterized protein</fullName>
    </submittedName>
</protein>
<evidence type="ECO:0000256" key="2">
    <source>
        <dbReference type="SAM" id="Phobius"/>
    </source>
</evidence>
<comment type="caution">
    <text evidence="3">The sequence shown here is derived from an EMBL/GenBank/DDBJ whole genome shotgun (WGS) entry which is preliminary data.</text>
</comment>
<dbReference type="Proteomes" id="UP000034190">
    <property type="component" value="Unassembled WGS sequence"/>
</dbReference>
<keyword evidence="2" id="KW-0812">Transmembrane</keyword>
<organism evidence="3 4">
    <name type="scientific">Candidatus Falkowbacteria bacterium GW2011_GWA2_41_14</name>
    <dbReference type="NCBI Taxonomy" id="1618635"/>
    <lineage>
        <taxon>Bacteria</taxon>
        <taxon>Candidatus Falkowiibacteriota</taxon>
    </lineage>
</organism>
<reference evidence="3 4" key="1">
    <citation type="journal article" date="2015" name="Nature">
        <title>rRNA introns, odd ribosomes, and small enigmatic genomes across a large radiation of phyla.</title>
        <authorList>
            <person name="Brown C.T."/>
            <person name="Hug L.A."/>
            <person name="Thomas B.C."/>
            <person name="Sharon I."/>
            <person name="Castelle C.J."/>
            <person name="Singh A."/>
            <person name="Wilkins M.J."/>
            <person name="Williams K.H."/>
            <person name="Banfield J.F."/>
        </authorList>
    </citation>
    <scope>NUCLEOTIDE SEQUENCE [LARGE SCALE GENOMIC DNA]</scope>
</reference>
<keyword evidence="2" id="KW-0472">Membrane</keyword>
<dbReference type="AlphaFoldDB" id="A0A0G0X4L1"/>
<name>A0A0G0X4L1_9BACT</name>
<feature type="compositionally biased region" description="Pro residues" evidence="1">
    <location>
        <begin position="137"/>
        <end position="146"/>
    </location>
</feature>
<feature type="transmembrane region" description="Helical" evidence="2">
    <location>
        <begin position="54"/>
        <end position="72"/>
    </location>
</feature>
<proteinExistence type="predicted"/>
<feature type="region of interest" description="Disordered" evidence="1">
    <location>
        <begin position="119"/>
        <end position="156"/>
    </location>
</feature>
<evidence type="ECO:0000313" key="3">
    <source>
        <dbReference type="EMBL" id="KKR91590.1"/>
    </source>
</evidence>
<evidence type="ECO:0000313" key="4">
    <source>
        <dbReference type="Proteomes" id="UP000034190"/>
    </source>
</evidence>
<evidence type="ECO:0000256" key="1">
    <source>
        <dbReference type="SAM" id="MobiDB-lite"/>
    </source>
</evidence>
<feature type="region of interest" description="Disordered" evidence="1">
    <location>
        <begin position="1"/>
        <end position="30"/>
    </location>
</feature>
<keyword evidence="2" id="KW-1133">Transmembrane helix</keyword>
<accession>A0A0G0X4L1</accession>
<sequence>MTAKPKPSASARTDTEATAPDMAPLQPPRREKKPFSLSLLLKEIGNEIIKNTRAIALLIIGSACILLISFLYKNVYVTMSQAEQVIVLQQEIATDKINLNDFTLVKNFLNKQQAVPTPAILQNTPPTQEPAIEQHIPPDPETPEPPVTEEQPQSIQ</sequence>
<gene>
    <name evidence="3" type="ORF">UU43_C0004G0038</name>
</gene>